<comment type="similarity">
    <text evidence="1">Belongs to the protein-tyrosine phosphatase family. Non-receptor class subfamily.</text>
</comment>
<dbReference type="Pfam" id="PF00581">
    <property type="entry name" value="Rhodanese"/>
    <property type="match status" value="1"/>
</dbReference>
<dbReference type="EMBL" id="KV453914">
    <property type="protein sequence ID" value="ODV78149.1"/>
    <property type="molecule type" value="Genomic_DNA"/>
</dbReference>
<evidence type="ECO:0000259" key="6">
    <source>
        <dbReference type="PROSITE" id="PS50206"/>
    </source>
</evidence>
<feature type="domain" description="Tyrosine-protein phosphatase" evidence="4">
    <location>
        <begin position="379"/>
        <end position="597"/>
    </location>
</feature>
<dbReference type="SUPFAM" id="SSF52799">
    <property type="entry name" value="(Phosphotyrosine protein) phosphatases II"/>
    <property type="match status" value="1"/>
</dbReference>
<dbReference type="EC" id="3.1.3.48" evidence="2"/>
<sequence length="660" mass="75227">MSDKCVLLDLSAISHGAAMPHMPQSPKTHNHLPANITKVTHIPNLSAFDLIVDIRPYNYYSQAHIKHSINICIPTTLLKRSSLDLFSILKLVNIPQHYKDLLLAKITSPASDQKLNVLFYDGNSCTDNISLNLSQTIIKFNQFSEVFDLHYLEGGFQAHLLQPPSPKKTSIHSGDSASTLSDSASSSPVTTNSTFSTSLDSNDDLIEYTNSPQDCVDECSDDKSFLSGFKLPSSTNYRTKFINSIKKNSLFDEKARAADVGSYHYNFKYPKGYSHKNIAEFPYLPKWMDFLKSSNETVLTDLITKFNKIEASEKLRLSSLVTNCTSTDGKDTKKHLHIHSPLARNESTALSNVCTPNGLCPDCDEINYKMPKGIEYGFKNRYNNIWPYEHSRVRLNTPSEDDYINANYILSESVVPTHFSYIATQNPLKDTVKDFWKTIDSEQIKIIISLDNSPLLYLKDGKNVFNIETIHSNASTIVRKINNEIYHFEFKKWPDFGVPQNFDSILSLIQFKNELYSSKLRPDQNKILVHCSAGCGRTGVFITIDSLIDHFKMDSTKLLNSKEDLVYKLVQHQRKQRLSMVQNLDQYIVSYEIFLFYLSNLDKYKNKVGPDYWLASVNSISQEPTREKIRTAEVTTEYKNSDDYFLGFSRPNYTNTVRSN</sequence>
<dbReference type="GeneID" id="30982120"/>
<evidence type="ECO:0000256" key="2">
    <source>
        <dbReference type="ARBA" id="ARBA00013064"/>
    </source>
</evidence>
<dbReference type="STRING" id="984487.A0A1E4SF45"/>
<feature type="region of interest" description="Disordered" evidence="3">
    <location>
        <begin position="165"/>
        <end position="196"/>
    </location>
</feature>
<keyword evidence="8" id="KW-1185">Reference proteome</keyword>
<dbReference type="InterPro" id="IPR036873">
    <property type="entry name" value="Rhodanese-like_dom_sf"/>
</dbReference>
<dbReference type="SMART" id="SM00404">
    <property type="entry name" value="PTPc_motif"/>
    <property type="match status" value="1"/>
</dbReference>
<dbReference type="RefSeq" id="XP_020063271.1">
    <property type="nucleotide sequence ID" value="XM_020207983.1"/>
</dbReference>
<name>A0A1E4SF45_9ASCO</name>
<proteinExistence type="inferred from homology"/>
<dbReference type="PRINTS" id="PR00700">
    <property type="entry name" value="PRTYPHPHTASE"/>
</dbReference>
<dbReference type="OrthoDB" id="6058203at2759"/>
<dbReference type="AlphaFoldDB" id="A0A1E4SF45"/>
<dbReference type="PROSITE" id="PS50206">
    <property type="entry name" value="RHODANESE_3"/>
    <property type="match status" value="1"/>
</dbReference>
<dbReference type="SMART" id="SM00194">
    <property type="entry name" value="PTPc"/>
    <property type="match status" value="1"/>
</dbReference>
<evidence type="ECO:0000313" key="7">
    <source>
        <dbReference type="EMBL" id="ODV78149.1"/>
    </source>
</evidence>
<protein>
    <recommendedName>
        <fullName evidence="2">protein-tyrosine-phosphatase</fullName>
        <ecNumber evidence="2">3.1.3.48</ecNumber>
    </recommendedName>
</protein>
<dbReference type="GO" id="GO:0004725">
    <property type="term" value="F:protein tyrosine phosphatase activity"/>
    <property type="evidence" value="ECO:0007669"/>
    <property type="project" value="UniProtKB-EC"/>
</dbReference>
<dbReference type="InterPro" id="IPR000242">
    <property type="entry name" value="PTP_cat"/>
</dbReference>
<dbReference type="Gene3D" id="3.90.190.10">
    <property type="entry name" value="Protein tyrosine phosphatase superfamily"/>
    <property type="match status" value="2"/>
</dbReference>
<dbReference type="PANTHER" id="PTHR19134">
    <property type="entry name" value="RECEPTOR-TYPE TYROSINE-PROTEIN PHOSPHATASE"/>
    <property type="match status" value="1"/>
</dbReference>
<evidence type="ECO:0000256" key="3">
    <source>
        <dbReference type="SAM" id="MobiDB-lite"/>
    </source>
</evidence>
<dbReference type="PANTHER" id="PTHR19134:SF561">
    <property type="entry name" value="PROTEIN TYROSINE PHOSPHATASE 36E, ISOFORM A"/>
    <property type="match status" value="1"/>
</dbReference>
<dbReference type="InterPro" id="IPR003595">
    <property type="entry name" value="Tyr_Pase_cat"/>
</dbReference>
<reference evidence="8" key="1">
    <citation type="submission" date="2016-05" db="EMBL/GenBank/DDBJ databases">
        <title>Comparative genomics of biotechnologically important yeasts.</title>
        <authorList>
            <consortium name="DOE Joint Genome Institute"/>
            <person name="Riley R."/>
            <person name="Haridas S."/>
            <person name="Wolfe K.H."/>
            <person name="Lopes M.R."/>
            <person name="Hittinger C.T."/>
            <person name="Goker M."/>
            <person name="Salamov A."/>
            <person name="Wisecaver J."/>
            <person name="Long T.M."/>
            <person name="Aerts A.L."/>
            <person name="Barry K."/>
            <person name="Choi C."/>
            <person name="Clum A."/>
            <person name="Coughlan A.Y."/>
            <person name="Deshpande S."/>
            <person name="Douglass A.P."/>
            <person name="Hanson S.J."/>
            <person name="Klenk H.-P."/>
            <person name="Labutti K."/>
            <person name="Lapidus A."/>
            <person name="Lindquist E."/>
            <person name="Lipzen A."/>
            <person name="Meier-Kolthoff J.P."/>
            <person name="Ohm R.A."/>
            <person name="Otillar R.P."/>
            <person name="Pangilinan J."/>
            <person name="Peng Y."/>
            <person name="Rokas A."/>
            <person name="Rosa C.A."/>
            <person name="Scheuner C."/>
            <person name="Sibirny A.A."/>
            <person name="Slot J.C."/>
            <person name="Stielow J.B."/>
            <person name="Sun H."/>
            <person name="Kurtzman C.P."/>
            <person name="Blackwell M."/>
            <person name="Grigoriev I.V."/>
            <person name="Jeffries T.W."/>
        </authorList>
    </citation>
    <scope>NUCLEOTIDE SEQUENCE [LARGE SCALE GENOMIC DNA]</scope>
    <source>
        <strain evidence="8">NRRL Y-17324</strain>
    </source>
</reference>
<organism evidence="7 8">
    <name type="scientific">Suhomyces tanzawaensis NRRL Y-17324</name>
    <dbReference type="NCBI Taxonomy" id="984487"/>
    <lineage>
        <taxon>Eukaryota</taxon>
        <taxon>Fungi</taxon>
        <taxon>Dikarya</taxon>
        <taxon>Ascomycota</taxon>
        <taxon>Saccharomycotina</taxon>
        <taxon>Pichiomycetes</taxon>
        <taxon>Debaryomycetaceae</taxon>
        <taxon>Suhomyces</taxon>
    </lineage>
</organism>
<evidence type="ECO:0000313" key="8">
    <source>
        <dbReference type="Proteomes" id="UP000094285"/>
    </source>
</evidence>
<dbReference type="InterPro" id="IPR029021">
    <property type="entry name" value="Prot-tyrosine_phosphatase-like"/>
</dbReference>
<dbReference type="SUPFAM" id="SSF52821">
    <property type="entry name" value="Rhodanese/Cell cycle control phosphatase"/>
    <property type="match status" value="1"/>
</dbReference>
<dbReference type="InterPro" id="IPR000387">
    <property type="entry name" value="Tyr_Pase_dom"/>
</dbReference>
<feature type="domain" description="Rhodanese" evidence="6">
    <location>
        <begin position="50"/>
        <end position="168"/>
    </location>
</feature>
<dbReference type="InterPro" id="IPR050348">
    <property type="entry name" value="Protein-Tyr_Phosphatase"/>
</dbReference>
<accession>A0A1E4SF45</accession>
<feature type="compositionally biased region" description="Low complexity" evidence="3">
    <location>
        <begin position="173"/>
        <end position="194"/>
    </location>
</feature>
<dbReference type="PROSITE" id="PS00383">
    <property type="entry name" value="TYR_PHOSPHATASE_1"/>
    <property type="match status" value="1"/>
</dbReference>
<evidence type="ECO:0000259" key="5">
    <source>
        <dbReference type="PROSITE" id="PS50056"/>
    </source>
</evidence>
<dbReference type="PROSITE" id="PS50056">
    <property type="entry name" value="TYR_PHOSPHATASE_2"/>
    <property type="match status" value="1"/>
</dbReference>
<dbReference type="InterPro" id="IPR001763">
    <property type="entry name" value="Rhodanese-like_dom"/>
</dbReference>
<dbReference type="Gene3D" id="3.40.250.10">
    <property type="entry name" value="Rhodanese-like domain"/>
    <property type="match status" value="1"/>
</dbReference>
<dbReference type="Pfam" id="PF00102">
    <property type="entry name" value="Y_phosphatase"/>
    <property type="match status" value="2"/>
</dbReference>
<dbReference type="Proteomes" id="UP000094285">
    <property type="component" value="Unassembled WGS sequence"/>
</dbReference>
<feature type="domain" description="Tyrosine specific protein phosphatases" evidence="5">
    <location>
        <begin position="506"/>
        <end position="588"/>
    </location>
</feature>
<evidence type="ECO:0000259" key="4">
    <source>
        <dbReference type="PROSITE" id="PS50055"/>
    </source>
</evidence>
<evidence type="ECO:0000256" key="1">
    <source>
        <dbReference type="ARBA" id="ARBA00009649"/>
    </source>
</evidence>
<dbReference type="InterPro" id="IPR016130">
    <property type="entry name" value="Tyr_Pase_AS"/>
</dbReference>
<dbReference type="PROSITE" id="PS50055">
    <property type="entry name" value="TYR_PHOSPHATASE_PTP"/>
    <property type="match status" value="1"/>
</dbReference>
<gene>
    <name evidence="7" type="ORF">CANTADRAFT_27065</name>
</gene>